<dbReference type="VEuPathDB" id="FungiDB:PV09_00097"/>
<dbReference type="InterPro" id="IPR002672">
    <property type="entry name" value="Ribosomal_eL28"/>
</dbReference>
<dbReference type="GO" id="GO:0003735">
    <property type="term" value="F:structural constituent of ribosome"/>
    <property type="evidence" value="ECO:0007669"/>
    <property type="project" value="InterPro"/>
</dbReference>
<dbReference type="GeneID" id="27308070"/>
<dbReference type="Proteomes" id="UP000053259">
    <property type="component" value="Unassembled WGS sequence"/>
</dbReference>
<keyword evidence="7" id="KW-1185">Reference proteome</keyword>
<dbReference type="GO" id="GO:0005840">
    <property type="term" value="C:ribosome"/>
    <property type="evidence" value="ECO:0007669"/>
    <property type="project" value="UniProtKB-KW"/>
</dbReference>
<dbReference type="STRING" id="253628.A0A0D1Z869"/>
<protein>
    <recommendedName>
        <fullName evidence="5">Ribosomal eL28/Mak16 domain-containing protein</fullName>
    </recommendedName>
</protein>
<organism evidence="6 7">
    <name type="scientific">Verruconis gallopava</name>
    <dbReference type="NCBI Taxonomy" id="253628"/>
    <lineage>
        <taxon>Eukaryota</taxon>
        <taxon>Fungi</taxon>
        <taxon>Dikarya</taxon>
        <taxon>Ascomycota</taxon>
        <taxon>Pezizomycotina</taxon>
        <taxon>Dothideomycetes</taxon>
        <taxon>Pleosporomycetidae</taxon>
        <taxon>Venturiales</taxon>
        <taxon>Sympoventuriaceae</taxon>
        <taxon>Verruconis</taxon>
    </lineage>
</organism>
<dbReference type="InterPro" id="IPR029004">
    <property type="entry name" value="Ribosomal_eL28/Mak16"/>
</dbReference>
<keyword evidence="3" id="KW-0687">Ribonucleoprotein</keyword>
<dbReference type="InParanoid" id="A0A0D1Z869"/>
<evidence type="ECO:0000313" key="6">
    <source>
        <dbReference type="EMBL" id="KIW09162.1"/>
    </source>
</evidence>
<dbReference type="EMBL" id="KN847529">
    <property type="protein sequence ID" value="KIW09162.1"/>
    <property type="molecule type" value="Genomic_DNA"/>
</dbReference>
<evidence type="ECO:0000256" key="2">
    <source>
        <dbReference type="ARBA" id="ARBA00022980"/>
    </source>
</evidence>
<reference evidence="6 7" key="1">
    <citation type="submission" date="2015-01" db="EMBL/GenBank/DDBJ databases">
        <title>The Genome Sequence of Ochroconis gallopava CBS43764.</title>
        <authorList>
            <consortium name="The Broad Institute Genomics Platform"/>
            <person name="Cuomo C."/>
            <person name="de Hoog S."/>
            <person name="Gorbushina A."/>
            <person name="Stielow B."/>
            <person name="Teixiera M."/>
            <person name="Abouelleil A."/>
            <person name="Chapman S.B."/>
            <person name="Priest M."/>
            <person name="Young S.K."/>
            <person name="Wortman J."/>
            <person name="Nusbaum C."/>
            <person name="Birren B."/>
        </authorList>
    </citation>
    <scope>NUCLEOTIDE SEQUENCE [LARGE SCALE GENOMIC DNA]</scope>
    <source>
        <strain evidence="6 7">CBS 43764</strain>
    </source>
</reference>
<feature type="compositionally biased region" description="Polar residues" evidence="4">
    <location>
        <begin position="71"/>
        <end position="81"/>
    </location>
</feature>
<dbReference type="Gene3D" id="3.30.390.110">
    <property type="match status" value="1"/>
</dbReference>
<dbReference type="Pfam" id="PF01778">
    <property type="entry name" value="Ribosomal_L28e"/>
    <property type="match status" value="1"/>
</dbReference>
<accession>A0A0D1Z869</accession>
<evidence type="ECO:0000256" key="1">
    <source>
        <dbReference type="ARBA" id="ARBA00007926"/>
    </source>
</evidence>
<feature type="compositionally biased region" description="Polar residues" evidence="4">
    <location>
        <begin position="89"/>
        <end position="107"/>
    </location>
</feature>
<evidence type="ECO:0000259" key="5">
    <source>
        <dbReference type="Pfam" id="PF01778"/>
    </source>
</evidence>
<dbReference type="PANTHER" id="PTHR10544">
    <property type="entry name" value="60S RIBOSOMAL PROTEIN L28"/>
    <property type="match status" value="1"/>
</dbReference>
<comment type="similarity">
    <text evidence="1">Belongs to the eukaryotic ribosomal protein eL28 family.</text>
</comment>
<dbReference type="RefSeq" id="XP_016219031.1">
    <property type="nucleotide sequence ID" value="XM_016352774.1"/>
</dbReference>
<name>A0A0D1Z869_9PEZI</name>
<keyword evidence="2" id="KW-0689">Ribosomal protein</keyword>
<dbReference type="HOGENOM" id="CLU_106801_0_0_1"/>
<gene>
    <name evidence="6" type="ORF">PV09_00097</name>
</gene>
<evidence type="ECO:0000256" key="3">
    <source>
        <dbReference type="ARBA" id="ARBA00023274"/>
    </source>
</evidence>
<dbReference type="AlphaFoldDB" id="A0A0D1Z869"/>
<proteinExistence type="inferred from homology"/>
<sequence>MSAHIPAPLLWEITRGHSAYTVKRRSGGGAEFSRDPLNLTNKHSRIHEGYINDKAIGIVPNEKGGFTLYTKTSSKSHQPAKSTHKTVFGPSTSSRKSYRSILNSTGNRGYRPDLSKAAVKRASAIKASQRPVKPDPPTKLRGAKARKAAAASA</sequence>
<feature type="domain" description="Ribosomal eL28/Mak16" evidence="5">
    <location>
        <begin position="9"/>
        <end position="127"/>
    </location>
</feature>
<dbReference type="OrthoDB" id="338850at2759"/>
<feature type="region of interest" description="Disordered" evidence="4">
    <location>
        <begin position="71"/>
        <end position="153"/>
    </location>
</feature>
<evidence type="ECO:0000256" key="4">
    <source>
        <dbReference type="SAM" id="MobiDB-lite"/>
    </source>
</evidence>
<evidence type="ECO:0000313" key="7">
    <source>
        <dbReference type="Proteomes" id="UP000053259"/>
    </source>
</evidence>
<dbReference type="GO" id="GO:0006412">
    <property type="term" value="P:translation"/>
    <property type="evidence" value="ECO:0007669"/>
    <property type="project" value="InterPro"/>
</dbReference>
<dbReference type="GO" id="GO:1990904">
    <property type="term" value="C:ribonucleoprotein complex"/>
    <property type="evidence" value="ECO:0007669"/>
    <property type="project" value="UniProtKB-KW"/>
</dbReference>